<reference evidence="2 3" key="1">
    <citation type="submission" date="2019-05" db="EMBL/GenBank/DDBJ databases">
        <title>Emergence of the Ug99 lineage of the wheat stem rust pathogen through somatic hybridization.</title>
        <authorList>
            <person name="Li F."/>
            <person name="Upadhyaya N.M."/>
            <person name="Sperschneider J."/>
            <person name="Matny O."/>
            <person name="Nguyen-Phuc H."/>
            <person name="Mago R."/>
            <person name="Raley C."/>
            <person name="Miller M.E."/>
            <person name="Silverstein K.A.T."/>
            <person name="Henningsen E."/>
            <person name="Hirsch C.D."/>
            <person name="Visser B."/>
            <person name="Pretorius Z.A."/>
            <person name="Steffenson B.J."/>
            <person name="Schwessinger B."/>
            <person name="Dodds P.N."/>
            <person name="Figueroa M."/>
        </authorList>
    </citation>
    <scope>NUCLEOTIDE SEQUENCE [LARGE SCALE GENOMIC DNA]</scope>
    <source>
        <strain evidence="2 3">Ug99</strain>
    </source>
</reference>
<accession>A0A5B0RYZ6</accession>
<dbReference type="PANTHER" id="PTHR31912">
    <property type="entry name" value="IP13529P"/>
    <property type="match status" value="1"/>
</dbReference>
<feature type="region of interest" description="Disordered" evidence="1">
    <location>
        <begin position="121"/>
        <end position="140"/>
    </location>
</feature>
<dbReference type="Proteomes" id="UP000325313">
    <property type="component" value="Unassembled WGS sequence"/>
</dbReference>
<name>A0A5B0RYZ6_PUCGR</name>
<sequence length="402" mass="45643">MAEKSVHKHMRYDKHRSALAAFYVAQAAGATSSRLETEISPSIGGTGDEQLQATEPEVYEDAQTSAAWCRWEGLDIEPDVQADLREMDGSEEELNYSTESFAGSACSGYVLDSELSAYDSNNEADDEEWDLPNNPNEAERDESFRLGHTNEPGRHHRSRRAHNPWWPYKSKEYLIASLLIGYTHHIVSRSLYAHIRLLFKFYDIILPDWTTIRREKKKTRMLLDCDVLPSVSIFSTPTYRLSLPRILAQEVANPQVSPVIDYYPQQANGQNIYKLSQSAKWLSDLEPSCRAPMYRSSGGDWYLYEPVQMKNDEVLMPVFFFQLAGEMHSKCAVPDYTPVGDGNQLRMTFPAGIPFGCESLRTVKVSDFDYNYSEITDAEGQLLATRCRDSIYGEGIIVNIHA</sequence>
<evidence type="ECO:0000313" key="3">
    <source>
        <dbReference type="Proteomes" id="UP000325313"/>
    </source>
</evidence>
<proteinExistence type="predicted"/>
<dbReference type="EMBL" id="VDEP01000106">
    <property type="protein sequence ID" value="KAA1130767.1"/>
    <property type="molecule type" value="Genomic_DNA"/>
</dbReference>
<evidence type="ECO:0000256" key="1">
    <source>
        <dbReference type="SAM" id="MobiDB-lite"/>
    </source>
</evidence>
<dbReference type="AlphaFoldDB" id="A0A5B0RYZ6"/>
<gene>
    <name evidence="2" type="ORF">PGTUg99_014683</name>
</gene>
<organism evidence="2 3">
    <name type="scientific">Puccinia graminis f. sp. tritici</name>
    <dbReference type="NCBI Taxonomy" id="56615"/>
    <lineage>
        <taxon>Eukaryota</taxon>
        <taxon>Fungi</taxon>
        <taxon>Dikarya</taxon>
        <taxon>Basidiomycota</taxon>
        <taxon>Pucciniomycotina</taxon>
        <taxon>Pucciniomycetes</taxon>
        <taxon>Pucciniales</taxon>
        <taxon>Pucciniaceae</taxon>
        <taxon>Puccinia</taxon>
    </lineage>
</organism>
<dbReference type="PANTHER" id="PTHR31912:SF34">
    <property type="entry name" value="NOTOCHORD-RELATED PROTEIN"/>
    <property type="match status" value="1"/>
</dbReference>
<evidence type="ECO:0000313" key="2">
    <source>
        <dbReference type="EMBL" id="KAA1130767.1"/>
    </source>
</evidence>
<protein>
    <submittedName>
        <fullName evidence="2">Uncharacterized protein</fullName>
    </submittedName>
</protein>
<comment type="caution">
    <text evidence="2">The sequence shown here is derived from an EMBL/GenBank/DDBJ whole genome shotgun (WGS) entry which is preliminary data.</text>
</comment>